<accession>A0ABQ8IP62</accession>
<name>A0ABQ8IP62_9ROSI</name>
<dbReference type="SUPFAM" id="SSF55874">
    <property type="entry name" value="ATPase domain of HSP90 chaperone/DNA topoisomerase II/histidine kinase"/>
    <property type="match status" value="1"/>
</dbReference>
<proteinExistence type="predicted"/>
<dbReference type="InterPro" id="IPR052957">
    <property type="entry name" value="Auxin_embryo_med"/>
</dbReference>
<keyword evidence="2" id="KW-1185">Reference proteome</keyword>
<dbReference type="PANTHER" id="PTHR32387">
    <property type="entry name" value="WU:FJ29H11"/>
    <property type="match status" value="1"/>
</dbReference>
<sequence length="1697" mass="193693">MATPKGHIEEIRRKKFSIGGEVNPLTEELHLTVKMLSAELYAKDVHFLMELIQNAEDNEYPEGVDPSLEFFITSCDITGTGAAATLPMFNNEKRVFIFQHQLHLQCCQVTKKGNRKRGYIGEKGIGFKSVFLITSRPYIFSNGYQIRFNEEPCPHCSLGYVVPEWVEENPTLSEIRQIYGSGSTLPTTTLVLPLKPDKVKAVKQQLSSVQPEVLLFLSKIKRLSVREHNDDPKHNTVSSISIRSETNFLKRKNIDAESFTLYLSAEGDKFDSECSYYMWKQKFPVKQENKVERRIEVEEWVITLAFPFGQRLQRGTTSPGIYAFLPTEMVTNFPFIIQADFLLSSSRETILFDDKWNQGILDCVPSAFVNALISLVKMTEDAPVSSLPPMFSFLPINSSAYQDLNAVRESIKAKLVEENLVPIESDLKQKFFHKPREVGRLMPAFWNILNKAKDQGVSLNNLSNHGIYVLNSSFDRQEYDQVLDFLGVGQVNNGWYSKCIQSSDIILGVSEDVYLELLLFLADNWSSKFNFTNILNIPLIKYLDLDGNVALCSINDNNQRKVCLSRHESWLISWNREFRCVANHFFMPKSTHEAIRSCWKKEMLLDWMEVRVKIVTVNDYAAILNHYLSERKLIVAYAHFLYHSYSRRYLSAEEVASLCLKMPLVDNYGQWNNRRSKILVSANGSKWVELIGSNPWRLEGYIELGEDYLRSGNFAGQTTTGKQLLDFLRSYVAASDIPDITPPNAGIPAVSSPLTKQNAFLLLDWIRILKSRGNDIPEKFLTSIKEGSWLRVTMNGSSSYRPPAESFFLTSSLGKILQNGSVLVDIPLLNLSFYGESILKYKEELKTVGVMFEYGEACEFIGKRLMSLAVSSIITKGTLFSILNFIKFLIESFLPLDSFIRSIKDGRWLMTSQGYRSPVGSVLCCEQWKVASQISNIPFIDQDYYGVDILNFKMELQLLGVLVGFNGNYQLVADHLKPSSSLPPLTAEVAPMVLGCLRHSRSSDKIVNALKYLKCLKTDSGYKCPGECFLFDPEWGFLLQVINGIPIIDQNFYGSIIFLWKKELKQLGVLVDFEEAVKAFARLFKQQASTKSISKDNVLSFLSCYRHLKNLSHKFLVELKDCIREEKWLRTRLGDYRSPRDCILFGRDWESIAPITVLPFIDDSDTHYGPAIHEYQQELNSMGVVIKLEDDVKFVADSVCFPLNPCNITCVNALALLKCIRLLQEKNYSFPESFLKKVSKKWLKTNSGAGYRSPDQCCLFDSEWEKYMKPTYGPFIDEEFYGSEIKSYRKELNAIGVIVDVGKGCKLLADHLDFHSDLATITRIYEFLGEFKWEADAEAGRRIWIPDGGENGQWVNPVECVFHDKDGLFSSQLYVLDKHYDRKLLGFFSSAFGIKSNPTVGDFCKLWKFWESSKHQPSHDECCAFWGSVMKHWNSKTEALLADSLVKLPVDSGSDGILLVDKRDAFIADDLQLKDAFEQSSCSPIFVWYPQLSLPALPRTKLLEIFSKVGVRTISESVQKQELSLEGVDFKEVKPRDIFIDRALAKLLLGFLGNPAFKFEAVKRYEAIKCLQNLSVQETEKPIEERYSLSLSSGEIVNVTVRQMIRWDRENSTFFTQRLDRSHGHKNLLEYATYFSEVISKGVLWEMEDHINALAELIRLAFLVEFNEEAVGFLMKSKNLQIFVEDEEFLSAAFPSE</sequence>
<comment type="caution">
    <text evidence="1">The sequence shown here is derived from an EMBL/GenBank/DDBJ whole genome shotgun (WGS) entry which is preliminary data.</text>
</comment>
<protein>
    <recommendedName>
        <fullName evidence="3">Sacsin</fullName>
    </recommendedName>
</protein>
<reference evidence="1 2" key="1">
    <citation type="submission" date="2021-02" db="EMBL/GenBank/DDBJ databases">
        <title>Plant Genome Project.</title>
        <authorList>
            <person name="Zhang R.-G."/>
        </authorList>
    </citation>
    <scope>NUCLEOTIDE SEQUENCE [LARGE SCALE GENOMIC DNA]</scope>
    <source>
        <tissue evidence="1">Leaves</tissue>
    </source>
</reference>
<gene>
    <name evidence="1" type="ORF">JRO89_XS01G0386800</name>
</gene>
<dbReference type="EMBL" id="JAFEMO010000001">
    <property type="protein sequence ID" value="KAH7578478.1"/>
    <property type="molecule type" value="Genomic_DNA"/>
</dbReference>
<dbReference type="Proteomes" id="UP000827721">
    <property type="component" value="Unassembled WGS sequence"/>
</dbReference>
<evidence type="ECO:0008006" key="3">
    <source>
        <dbReference type="Google" id="ProtNLM"/>
    </source>
</evidence>
<dbReference type="Gene3D" id="3.30.565.10">
    <property type="entry name" value="Histidine kinase-like ATPase, C-terminal domain"/>
    <property type="match status" value="1"/>
</dbReference>
<evidence type="ECO:0000313" key="1">
    <source>
        <dbReference type="EMBL" id="KAH7578478.1"/>
    </source>
</evidence>
<organism evidence="1 2">
    <name type="scientific">Xanthoceras sorbifolium</name>
    <dbReference type="NCBI Taxonomy" id="99658"/>
    <lineage>
        <taxon>Eukaryota</taxon>
        <taxon>Viridiplantae</taxon>
        <taxon>Streptophyta</taxon>
        <taxon>Embryophyta</taxon>
        <taxon>Tracheophyta</taxon>
        <taxon>Spermatophyta</taxon>
        <taxon>Magnoliopsida</taxon>
        <taxon>eudicotyledons</taxon>
        <taxon>Gunneridae</taxon>
        <taxon>Pentapetalae</taxon>
        <taxon>rosids</taxon>
        <taxon>malvids</taxon>
        <taxon>Sapindales</taxon>
        <taxon>Sapindaceae</taxon>
        <taxon>Xanthoceroideae</taxon>
        <taxon>Xanthoceras</taxon>
    </lineage>
</organism>
<dbReference type="InterPro" id="IPR036890">
    <property type="entry name" value="HATPase_C_sf"/>
</dbReference>
<evidence type="ECO:0000313" key="2">
    <source>
        <dbReference type="Proteomes" id="UP000827721"/>
    </source>
</evidence>
<dbReference type="PANTHER" id="PTHR32387:SF3">
    <property type="entry name" value="ATP_DNA BINDING PROTEIN"/>
    <property type="match status" value="1"/>
</dbReference>